<sequence>MATVFSVLMIAGAVSACSPEVGSEEWCADLKEKPKGDWTANEAADFAKHCLF</sequence>
<comment type="caution">
    <text evidence="1">The sequence shown here is derived from an EMBL/GenBank/DDBJ whole genome shotgun (WGS) entry which is preliminary data.</text>
</comment>
<accession>A0ABX4R9H2</accession>
<evidence type="ECO:0000313" key="1">
    <source>
        <dbReference type="EMBL" id="PKR50364.1"/>
    </source>
</evidence>
<dbReference type="EMBL" id="PGTS01000003">
    <property type="protein sequence ID" value="PKR50364.1"/>
    <property type="molecule type" value="Genomic_DNA"/>
</dbReference>
<protein>
    <submittedName>
        <fullName evidence="1">DUF3012 domain-containing protein</fullName>
    </submittedName>
</protein>
<keyword evidence="2" id="KW-1185">Reference proteome</keyword>
<name>A0ABX4R9H2_9PROT</name>
<gene>
    <name evidence="1" type="ORF">CU041_11375</name>
</gene>
<dbReference type="InterPro" id="IPR021379">
    <property type="entry name" value="DUF3012"/>
</dbReference>
<proteinExistence type="predicted"/>
<reference evidence="1 2" key="1">
    <citation type="submission" date="2017-11" db="EMBL/GenBank/DDBJ databases">
        <title>Biodiversity and function of Thalassospira species in the particle-attached aromatic-hydrocarbon-degrading consortia from the surface seawater of the China South Sea.</title>
        <authorList>
            <person name="Dong C."/>
            <person name="Liu R."/>
            <person name="Shao Z."/>
        </authorList>
    </citation>
    <scope>NUCLEOTIDE SEQUENCE [LARGE SCALE GENOMIC DNA]</scope>
    <source>
        <strain evidence="1 2">139Z-12</strain>
    </source>
</reference>
<evidence type="ECO:0000313" key="2">
    <source>
        <dbReference type="Proteomes" id="UP000233365"/>
    </source>
</evidence>
<organism evidence="1 2">
    <name type="scientific">Thalassospira povalilytica</name>
    <dbReference type="NCBI Taxonomy" id="732237"/>
    <lineage>
        <taxon>Bacteria</taxon>
        <taxon>Pseudomonadati</taxon>
        <taxon>Pseudomonadota</taxon>
        <taxon>Alphaproteobacteria</taxon>
        <taxon>Rhodospirillales</taxon>
        <taxon>Thalassospiraceae</taxon>
        <taxon>Thalassospira</taxon>
    </lineage>
</organism>
<dbReference type="Proteomes" id="UP000233365">
    <property type="component" value="Unassembled WGS sequence"/>
</dbReference>
<dbReference type="Pfam" id="PF11216">
    <property type="entry name" value="DUF3012"/>
    <property type="match status" value="1"/>
</dbReference>